<sequence>MTEENSLLSSVKVKDLIAAFENKKSSTSDYPRPRARSLGDLLSKNVVVRLNQSNTFEDIEEALKQFDKKLSQYESYKKEQHVTLQNEVFNILTSIVSVKSDEEKKRYLITNTQRFVALLNKKLPSNNSTSSSDEHKYITYDRYRLGKTTRGDDNKASEEPRASVNNEEEVISISKLRQHYEPRVTDDAKNKRMSITNEDAAETGTSVQEEVVSITKLREHFEPRTKDVIVKQRTFKSDFSLSLRKPDMVDSPIKTESRLTTTRQPSVESPNEPVSVSKLRNLFDKERQSEGLGGILRTEHTKFKFRVIIPYNARREPVRTPQNSRGIRIVRTTPEEEPADSESSNVSDSDLDDDSSDEHSTKTGELRIQEIALEHSTDTSTEIIKGPSNNDSDEVRYGEPIVVSVGAFGYVEGNQEKFSGKTPDELISKKTGDLEIEEISSENSTEIISEINKGPSENDSDEVRYEEPIVVSVGAFGYVEGHQEKFSEETSDELISKETGDLKIEEISSENSTEMISEINKGPSNNDSDEVRYEEPIVVSVGAFGYVKEHQEKFSEETSDELISKETGDLEIEKIPSENSTEIISKVIKITLNDDSDEIEYEEPIVVSVGNQFGYVEKHQENSNGETSDELSTKAGELEIGEISSENSTEKNSQIIKGPLNESSAELISAKMVGSVKVEEMSLENSPETSSGIIRAPSNDDSGSETGSSESYSDSTDSVESVKSIKNIR</sequence>
<feature type="compositionally biased region" description="Basic and acidic residues" evidence="1">
    <location>
        <begin position="147"/>
        <end position="161"/>
    </location>
</feature>
<feature type="compositionally biased region" description="Low complexity" evidence="1">
    <location>
        <begin position="265"/>
        <end position="275"/>
    </location>
</feature>
<evidence type="ECO:0000313" key="2">
    <source>
        <dbReference type="EMBL" id="CAH1154710.1"/>
    </source>
</evidence>
<reference evidence="2" key="2">
    <citation type="submission" date="2022-10" db="EMBL/GenBank/DDBJ databases">
        <authorList>
            <consortium name="ENA_rothamsted_submissions"/>
            <consortium name="culmorum"/>
            <person name="King R."/>
        </authorList>
    </citation>
    <scope>NUCLEOTIDE SEQUENCE</scope>
</reference>
<feature type="compositionally biased region" description="Polar residues" evidence="1">
    <location>
        <begin position="683"/>
        <end position="692"/>
    </location>
</feature>
<feature type="compositionally biased region" description="Low complexity" evidence="1">
    <location>
        <begin position="699"/>
        <end position="722"/>
    </location>
</feature>
<dbReference type="OrthoDB" id="6745799at2759"/>
<accession>A0A9P0DLF6</accession>
<feature type="region of interest" description="Disordered" evidence="1">
    <location>
        <begin position="509"/>
        <end position="531"/>
    </location>
</feature>
<feature type="compositionally biased region" description="Polar residues" evidence="1">
    <location>
        <begin position="644"/>
        <end position="661"/>
    </location>
</feature>
<feature type="region of interest" description="Disordered" evidence="1">
    <location>
        <begin position="617"/>
        <end position="661"/>
    </location>
</feature>
<proteinExistence type="predicted"/>
<gene>
    <name evidence="2" type="ORF">PHAECO_LOCUS5458</name>
</gene>
<protein>
    <submittedName>
        <fullName evidence="2">Uncharacterized protein</fullName>
    </submittedName>
</protein>
<feature type="region of interest" description="Disordered" evidence="1">
    <location>
        <begin position="256"/>
        <end position="275"/>
    </location>
</feature>
<keyword evidence="3" id="KW-1185">Reference proteome</keyword>
<organism evidence="2 3">
    <name type="scientific">Phaedon cochleariae</name>
    <name type="common">Mustard beetle</name>
    <dbReference type="NCBI Taxonomy" id="80249"/>
    <lineage>
        <taxon>Eukaryota</taxon>
        <taxon>Metazoa</taxon>
        <taxon>Ecdysozoa</taxon>
        <taxon>Arthropoda</taxon>
        <taxon>Hexapoda</taxon>
        <taxon>Insecta</taxon>
        <taxon>Pterygota</taxon>
        <taxon>Neoptera</taxon>
        <taxon>Endopterygota</taxon>
        <taxon>Coleoptera</taxon>
        <taxon>Polyphaga</taxon>
        <taxon>Cucujiformia</taxon>
        <taxon>Chrysomeloidea</taxon>
        <taxon>Chrysomelidae</taxon>
        <taxon>Chrysomelinae</taxon>
        <taxon>Chrysomelini</taxon>
        <taxon>Phaedon</taxon>
    </lineage>
</organism>
<feature type="region of interest" description="Disordered" evidence="1">
    <location>
        <begin position="318"/>
        <end position="365"/>
    </location>
</feature>
<name>A0A9P0DLF6_PHACE</name>
<dbReference type="AlphaFoldDB" id="A0A9P0DLF6"/>
<dbReference type="EMBL" id="OU896722">
    <property type="protein sequence ID" value="CAH1154710.1"/>
    <property type="molecule type" value="Genomic_DNA"/>
</dbReference>
<evidence type="ECO:0000313" key="3">
    <source>
        <dbReference type="Proteomes" id="UP001153737"/>
    </source>
</evidence>
<dbReference type="Proteomes" id="UP001153737">
    <property type="component" value="Chromosome 16"/>
</dbReference>
<feature type="region of interest" description="Disordered" evidence="1">
    <location>
        <begin position="147"/>
        <end position="168"/>
    </location>
</feature>
<reference evidence="2" key="1">
    <citation type="submission" date="2022-01" db="EMBL/GenBank/DDBJ databases">
        <authorList>
            <person name="King R."/>
        </authorList>
    </citation>
    <scope>NUCLEOTIDE SEQUENCE</scope>
</reference>
<feature type="region of interest" description="Disordered" evidence="1">
    <location>
        <begin position="678"/>
        <end position="729"/>
    </location>
</feature>
<evidence type="ECO:0000256" key="1">
    <source>
        <dbReference type="SAM" id="MobiDB-lite"/>
    </source>
</evidence>